<sequence>MLRTLKDHLYQCPCKLSEEMIRCMAAVYCWLRSSASSNIEPNRSPLLLRSPTNVLPCCGINDDKDCTCKSMVEISSISTDNSNFSRASYAINNYRLLVEQLERVNVTKMETNAKIAFWINTYNSLIMHAYLAYGIPHSSLRKVALFNKAVYNIGGRIVSANAIEQSIFSFHTPRIGRVLPCSPLRLCLESLDQGFGEGNGNGDGKGK</sequence>
<dbReference type="Pfam" id="PF04784">
    <property type="entry name" value="DUF547"/>
    <property type="match status" value="1"/>
</dbReference>
<reference evidence="2 3" key="1">
    <citation type="submission" date="2019-07" db="EMBL/GenBank/DDBJ databases">
        <title>De Novo Assembly of kiwifruit Actinidia rufa.</title>
        <authorList>
            <person name="Sugita-Konishi S."/>
            <person name="Sato K."/>
            <person name="Mori E."/>
            <person name="Abe Y."/>
            <person name="Kisaki G."/>
            <person name="Hamano K."/>
            <person name="Suezawa K."/>
            <person name="Otani M."/>
            <person name="Fukuda T."/>
            <person name="Manabe T."/>
            <person name="Gomi K."/>
            <person name="Tabuchi M."/>
            <person name="Akimitsu K."/>
            <person name="Kataoka I."/>
        </authorList>
    </citation>
    <scope>NUCLEOTIDE SEQUENCE [LARGE SCALE GENOMIC DNA]</scope>
    <source>
        <strain evidence="3">cv. Fuchu</strain>
    </source>
</reference>
<dbReference type="PANTHER" id="PTHR23054:SF26">
    <property type="entry name" value="ELECTRON TRANSPORTER"/>
    <property type="match status" value="1"/>
</dbReference>
<feature type="domain" description="DUF547" evidence="1">
    <location>
        <begin position="107"/>
        <end position="170"/>
    </location>
</feature>
<keyword evidence="3" id="KW-1185">Reference proteome</keyword>
<dbReference type="PANTHER" id="PTHR23054">
    <property type="entry name" value="TERNARY COMPLEX FACTOR MIP1, LEUCINE-ZIPPER-RELATED"/>
    <property type="match status" value="1"/>
</dbReference>
<evidence type="ECO:0000259" key="1">
    <source>
        <dbReference type="Pfam" id="PF04784"/>
    </source>
</evidence>
<evidence type="ECO:0000313" key="2">
    <source>
        <dbReference type="EMBL" id="GFZ16527.1"/>
    </source>
</evidence>
<accession>A0A7J0H0B0</accession>
<dbReference type="AlphaFoldDB" id="A0A7J0H0B0"/>
<evidence type="ECO:0000313" key="3">
    <source>
        <dbReference type="Proteomes" id="UP000585474"/>
    </source>
</evidence>
<name>A0A7J0H0B0_9ERIC</name>
<dbReference type="OrthoDB" id="418495at2759"/>
<dbReference type="Proteomes" id="UP000585474">
    <property type="component" value="Unassembled WGS sequence"/>
</dbReference>
<dbReference type="InterPro" id="IPR006869">
    <property type="entry name" value="DUF547"/>
</dbReference>
<protein>
    <submittedName>
        <fullName evidence="2">Electron transporter, putative</fullName>
    </submittedName>
</protein>
<organism evidence="2 3">
    <name type="scientific">Actinidia rufa</name>
    <dbReference type="NCBI Taxonomy" id="165716"/>
    <lineage>
        <taxon>Eukaryota</taxon>
        <taxon>Viridiplantae</taxon>
        <taxon>Streptophyta</taxon>
        <taxon>Embryophyta</taxon>
        <taxon>Tracheophyta</taxon>
        <taxon>Spermatophyta</taxon>
        <taxon>Magnoliopsida</taxon>
        <taxon>eudicotyledons</taxon>
        <taxon>Gunneridae</taxon>
        <taxon>Pentapetalae</taxon>
        <taxon>asterids</taxon>
        <taxon>Ericales</taxon>
        <taxon>Actinidiaceae</taxon>
        <taxon>Actinidia</taxon>
    </lineage>
</organism>
<dbReference type="EMBL" id="BJWL01000025">
    <property type="protein sequence ID" value="GFZ16527.1"/>
    <property type="molecule type" value="Genomic_DNA"/>
</dbReference>
<proteinExistence type="predicted"/>
<gene>
    <name evidence="2" type="ORF">Acr_25g0009360</name>
</gene>
<comment type="caution">
    <text evidence="2">The sequence shown here is derived from an EMBL/GenBank/DDBJ whole genome shotgun (WGS) entry which is preliminary data.</text>
</comment>